<organism evidence="4 5">
    <name type="scientific">Kangiella japonica</name>
    <dbReference type="NCBI Taxonomy" id="647384"/>
    <lineage>
        <taxon>Bacteria</taxon>
        <taxon>Pseudomonadati</taxon>
        <taxon>Pseudomonadota</taxon>
        <taxon>Gammaproteobacteria</taxon>
        <taxon>Kangiellales</taxon>
        <taxon>Kangiellaceae</taxon>
        <taxon>Kangiella</taxon>
    </lineage>
</organism>
<sequence length="508" mass="57203">MQSKDERTLHKTSPIFILLDNIKKILFPVLIALIGPGGSYWEYIALAVALIVSLGAIVQYKFYRYWLEPTQIRVKEGIIFRNERQVPYNRIQNINLSQNPLHRILGVVTVQLESASGGKPEAVINVVDMQAVKELKELIHGKEELENAEPSNEATSVEHDETKGATGNPPILKLSFSEIVRYGVITNKGLVILAVAFGFLSQLTDGVIKNFIEDKLVLIANWISTSFDSVVGDLGALSIVVYALVLCILGILGLWILSITFALFKLHDFELVKNRGKLQATMGLMTRMQATIPMSRVQTLTVRNSLFHRWFKRLTMSVETAGGVNHEQQGLTIKEIAPLFKAEQRADILQQIQPDVAWQDIKWQPIEAAAVKRITKKSVLASVIVSIPLFWLHWAWMPLVAVMLSILGYWYAKVYLKNTAYCLDHDVIGFKSGVIFKKETFARIGKVQTVQVKESPFDRRYGMAKLEVDTAGATVGAHHVEIPYIMLKDAQAIQCRLVERVSHKQFVW</sequence>
<accession>A0ABN0SZP1</accession>
<feature type="domain" description="YdbS-like PH" evidence="3">
    <location>
        <begin position="60"/>
        <end position="139"/>
    </location>
</feature>
<keyword evidence="2" id="KW-0472">Membrane</keyword>
<feature type="transmembrane region" description="Helical" evidence="2">
    <location>
        <begin position="379"/>
        <end position="412"/>
    </location>
</feature>
<dbReference type="Pfam" id="PF03703">
    <property type="entry name" value="bPH_2"/>
    <property type="match status" value="3"/>
</dbReference>
<dbReference type="Proteomes" id="UP001501221">
    <property type="component" value="Unassembled WGS sequence"/>
</dbReference>
<evidence type="ECO:0000259" key="3">
    <source>
        <dbReference type="Pfam" id="PF03703"/>
    </source>
</evidence>
<dbReference type="InterPro" id="IPR014529">
    <property type="entry name" value="UCP026631"/>
</dbReference>
<dbReference type="PIRSF" id="PIRSF026631">
    <property type="entry name" value="UCP026631"/>
    <property type="match status" value="1"/>
</dbReference>
<evidence type="ECO:0000313" key="4">
    <source>
        <dbReference type="EMBL" id="GAA0207684.1"/>
    </source>
</evidence>
<keyword evidence="2" id="KW-1133">Transmembrane helix</keyword>
<dbReference type="PANTHER" id="PTHR34473">
    <property type="entry name" value="UPF0699 TRANSMEMBRANE PROTEIN YDBS"/>
    <property type="match status" value="1"/>
</dbReference>
<reference evidence="4 5" key="1">
    <citation type="journal article" date="2019" name="Int. J. Syst. Evol. Microbiol.">
        <title>The Global Catalogue of Microorganisms (GCM) 10K type strain sequencing project: providing services to taxonomists for standard genome sequencing and annotation.</title>
        <authorList>
            <consortium name="The Broad Institute Genomics Platform"/>
            <consortium name="The Broad Institute Genome Sequencing Center for Infectious Disease"/>
            <person name="Wu L."/>
            <person name="Ma J."/>
        </authorList>
    </citation>
    <scope>NUCLEOTIDE SEQUENCE [LARGE SCALE GENOMIC DNA]</scope>
    <source>
        <strain evidence="4 5">JCM 16211</strain>
    </source>
</reference>
<feature type="transmembrane region" description="Helical" evidence="2">
    <location>
        <begin position="239"/>
        <end position="264"/>
    </location>
</feature>
<dbReference type="PANTHER" id="PTHR34473:SF2">
    <property type="entry name" value="UPF0699 TRANSMEMBRANE PROTEIN YDBT"/>
    <property type="match status" value="1"/>
</dbReference>
<evidence type="ECO:0000313" key="5">
    <source>
        <dbReference type="Proteomes" id="UP001501221"/>
    </source>
</evidence>
<gene>
    <name evidence="4" type="ORF">GCM10009123_13980</name>
</gene>
<keyword evidence="2" id="KW-0812">Transmembrane</keyword>
<feature type="transmembrane region" description="Helical" evidence="2">
    <location>
        <begin position="40"/>
        <end position="63"/>
    </location>
</feature>
<feature type="domain" description="YdbS-like PH" evidence="3">
    <location>
        <begin position="417"/>
        <end position="494"/>
    </location>
</feature>
<evidence type="ECO:0000256" key="1">
    <source>
        <dbReference type="SAM" id="MobiDB-lite"/>
    </source>
</evidence>
<feature type="region of interest" description="Disordered" evidence="1">
    <location>
        <begin position="146"/>
        <end position="165"/>
    </location>
</feature>
<name>A0ABN0SZP1_9GAMM</name>
<dbReference type="EMBL" id="BAAAFM010000003">
    <property type="protein sequence ID" value="GAA0207684.1"/>
    <property type="molecule type" value="Genomic_DNA"/>
</dbReference>
<proteinExistence type="predicted"/>
<protein>
    <submittedName>
        <fullName evidence="4">PH domain-containing protein</fullName>
    </submittedName>
</protein>
<feature type="domain" description="YdbS-like PH" evidence="3">
    <location>
        <begin position="277"/>
        <end position="325"/>
    </location>
</feature>
<evidence type="ECO:0000256" key="2">
    <source>
        <dbReference type="SAM" id="Phobius"/>
    </source>
</evidence>
<dbReference type="InterPro" id="IPR005182">
    <property type="entry name" value="YdbS-like_PH"/>
</dbReference>
<feature type="transmembrane region" description="Helical" evidence="2">
    <location>
        <begin position="179"/>
        <end position="200"/>
    </location>
</feature>
<comment type="caution">
    <text evidence="4">The sequence shown here is derived from an EMBL/GenBank/DDBJ whole genome shotgun (WGS) entry which is preliminary data.</text>
</comment>
<feature type="transmembrane region" description="Helical" evidence="2">
    <location>
        <begin position="12"/>
        <end position="34"/>
    </location>
</feature>
<keyword evidence="5" id="KW-1185">Reference proteome</keyword>